<protein>
    <submittedName>
        <fullName evidence="4">Protein PAT1-like protein 1-like</fullName>
    </submittedName>
</protein>
<sequence>MDASEDLKQLGDTDKGGAVFDASQYAFFGNDVLEEVELGGLDDYDEDLPAAGLDEEEFLFDQEEITTSRVLCHLLDNQVFRNLFTHHAEVLDEILFLVAARCMILPHFLCGGSSLSPFLTGHVLDASSNHSPYLQGGVLRALSGIDDLESTFSKLNTAVSRPRGSGIIGDRGSRESSSVAEWAQGEEFPYWLDQHALETEGIPERWSSQPSTNLDPKHLLRTSSYPEPHQQQPQQRHHLHFSSEPILVPKSSYTSYPPPCGRSPQASPNQHPGHLNIPYMVGGSQMTSSPDLSSFSNSQPQMPGLHHGSHYGGNMNHLVPGLSVNSRASDQWGSQHKLYGRDGSSVLSNMLQQQLSHQNGLIPPQLMPQLQVHQQRLQHPVQPSFNRLPGIQSQLFNPHLSLSSPPMNQFEAVLGIGDLRDHRPKSAHKGRQNPRLSQQGFDIGWPQFRSKYMSPDEIEGILRMQLAATHSNDPYVDDYYHQACLARKSAGAKLRHHFCPTHLRDLPPRARANAEPHAFLQVDALGRVPFSSIRRPRPLLEVDPPNSSAVNNNDLKASDMPLEQEPMLAARVTIEDGLCLLLDVDDIDRFLQFNQLQDGGAQLRQRRQVLLEGLAASLQLVDPLGKNGHTDELAQKDDLVFLRIVSLSKGRKLLARYLQLLFPDGELMRIVCMAIFRHLRFLFGGLPSDPGAAETTSNLARVVSSCVHHMDLRVLSFCLAAVVCSSEQPPLRPLGSPAGDGASFILKCVLDRATKLVTDFKAGGDYNISNQSLWKASFDEFFNLLTKYCVNKYDTVMQSLRMQVKPNMVIDEADAPKAIKREMPVDLLHACLPHINEQQKKLIWDLSQRSMLVGQS</sequence>
<evidence type="ECO:0000256" key="3">
    <source>
        <dbReference type="SAM" id="MobiDB-lite"/>
    </source>
</evidence>
<comment type="subcellular location">
    <subcellularLocation>
        <location evidence="1">Cytoplasm</location>
        <location evidence="1">P-body</location>
    </subcellularLocation>
</comment>
<name>A0A5B6WXE1_9ROSI</name>
<dbReference type="PANTHER" id="PTHR21551">
    <property type="entry name" value="TOPOISOMERASE II-ASSOCIATED PROTEIN PAT1"/>
    <property type="match status" value="1"/>
</dbReference>
<dbReference type="Proteomes" id="UP000325315">
    <property type="component" value="Unassembled WGS sequence"/>
</dbReference>
<dbReference type="AlphaFoldDB" id="A0A5B6WXE1"/>
<keyword evidence="5" id="KW-1185">Reference proteome</keyword>
<gene>
    <name evidence="4" type="ORF">EPI10_030500</name>
</gene>
<evidence type="ECO:0000256" key="1">
    <source>
        <dbReference type="ARBA" id="ARBA00004201"/>
    </source>
</evidence>
<feature type="region of interest" description="Disordered" evidence="3">
    <location>
        <begin position="203"/>
        <end position="302"/>
    </location>
</feature>
<dbReference type="InterPro" id="IPR039900">
    <property type="entry name" value="Pat1-like"/>
</dbReference>
<comment type="caution">
    <text evidence="4">The sequence shown here is derived from an EMBL/GenBank/DDBJ whole genome shotgun (WGS) entry which is preliminary data.</text>
</comment>
<keyword evidence="2" id="KW-0963">Cytoplasm</keyword>
<proteinExistence type="predicted"/>
<reference evidence="5" key="1">
    <citation type="journal article" date="2019" name="Plant Biotechnol. J.">
        <title>Genome sequencing of the Australian wild diploid species Gossypium australe highlights disease resistance and delayed gland morphogenesis.</title>
        <authorList>
            <person name="Cai Y."/>
            <person name="Cai X."/>
            <person name="Wang Q."/>
            <person name="Wang P."/>
            <person name="Zhang Y."/>
            <person name="Cai C."/>
            <person name="Xu Y."/>
            <person name="Wang K."/>
            <person name="Zhou Z."/>
            <person name="Wang C."/>
            <person name="Geng S."/>
            <person name="Li B."/>
            <person name="Dong Q."/>
            <person name="Hou Y."/>
            <person name="Wang H."/>
            <person name="Ai P."/>
            <person name="Liu Z."/>
            <person name="Yi F."/>
            <person name="Sun M."/>
            <person name="An G."/>
            <person name="Cheng J."/>
            <person name="Zhang Y."/>
            <person name="Shi Q."/>
            <person name="Xie Y."/>
            <person name="Shi X."/>
            <person name="Chang Y."/>
            <person name="Huang F."/>
            <person name="Chen Y."/>
            <person name="Hong S."/>
            <person name="Mi L."/>
            <person name="Sun Q."/>
            <person name="Zhang L."/>
            <person name="Zhou B."/>
            <person name="Peng R."/>
            <person name="Zhang X."/>
            <person name="Liu F."/>
        </authorList>
    </citation>
    <scope>NUCLEOTIDE SEQUENCE [LARGE SCALE GENOMIC DNA]</scope>
    <source>
        <strain evidence="5">cv. PA1801</strain>
    </source>
</reference>
<evidence type="ECO:0000256" key="2">
    <source>
        <dbReference type="ARBA" id="ARBA00022490"/>
    </source>
</evidence>
<organism evidence="4 5">
    <name type="scientific">Gossypium australe</name>
    <dbReference type="NCBI Taxonomy" id="47621"/>
    <lineage>
        <taxon>Eukaryota</taxon>
        <taxon>Viridiplantae</taxon>
        <taxon>Streptophyta</taxon>
        <taxon>Embryophyta</taxon>
        <taxon>Tracheophyta</taxon>
        <taxon>Spermatophyta</taxon>
        <taxon>Magnoliopsida</taxon>
        <taxon>eudicotyledons</taxon>
        <taxon>Gunneridae</taxon>
        <taxon>Pentapetalae</taxon>
        <taxon>rosids</taxon>
        <taxon>malvids</taxon>
        <taxon>Malvales</taxon>
        <taxon>Malvaceae</taxon>
        <taxon>Malvoideae</taxon>
        <taxon>Gossypium</taxon>
    </lineage>
</organism>
<dbReference type="PANTHER" id="PTHR21551:SF0">
    <property type="entry name" value="PROTEIN ASSOCIATED WITH TOPO II RELATED-1, ISOFORM A"/>
    <property type="match status" value="1"/>
</dbReference>
<evidence type="ECO:0000313" key="4">
    <source>
        <dbReference type="EMBL" id="KAA3486611.1"/>
    </source>
</evidence>
<accession>A0A5B6WXE1</accession>
<dbReference type="GO" id="GO:0000932">
    <property type="term" value="C:P-body"/>
    <property type="evidence" value="ECO:0007669"/>
    <property type="project" value="UniProtKB-SubCell"/>
</dbReference>
<dbReference type="EMBL" id="SMMG02000001">
    <property type="protein sequence ID" value="KAA3486611.1"/>
    <property type="molecule type" value="Genomic_DNA"/>
</dbReference>
<evidence type="ECO:0000313" key="5">
    <source>
        <dbReference type="Proteomes" id="UP000325315"/>
    </source>
</evidence>
<dbReference type="OrthoDB" id="74835at2759"/>
<dbReference type="GO" id="GO:0033962">
    <property type="term" value="P:P-body assembly"/>
    <property type="evidence" value="ECO:0007669"/>
    <property type="project" value="TreeGrafter"/>
</dbReference>
<dbReference type="GO" id="GO:0003723">
    <property type="term" value="F:RNA binding"/>
    <property type="evidence" value="ECO:0007669"/>
    <property type="project" value="TreeGrafter"/>
</dbReference>
<feature type="compositionally biased region" description="Polar residues" evidence="3">
    <location>
        <begin position="284"/>
        <end position="301"/>
    </location>
</feature>
<dbReference type="GO" id="GO:0000290">
    <property type="term" value="P:deadenylation-dependent decapping of nuclear-transcribed mRNA"/>
    <property type="evidence" value="ECO:0007669"/>
    <property type="project" value="InterPro"/>
</dbReference>